<gene>
    <name evidence="1" type="ORF">D6810_03145</name>
</gene>
<sequence length="93" mass="11010">MIKVEKVFRDMLEQNEKLIKKFDELSNSVKEGEYVEEFHKVGEQILKMISTYENILCGLSDRSGKGKFTQSLSKKFWEKVRNRFELIDQIGVF</sequence>
<name>A0A3M0YZ48_9BACT</name>
<dbReference type="AlphaFoldDB" id="A0A3M0YZ48"/>
<evidence type="ECO:0000313" key="1">
    <source>
        <dbReference type="EMBL" id="RMD76714.1"/>
    </source>
</evidence>
<protein>
    <submittedName>
        <fullName evidence="1">Uncharacterized protein</fullName>
    </submittedName>
</protein>
<dbReference type="Proteomes" id="UP000269410">
    <property type="component" value="Unassembled WGS sequence"/>
</dbReference>
<reference evidence="1 2" key="1">
    <citation type="submission" date="2018-10" db="EMBL/GenBank/DDBJ databases">
        <title>Thermophilic Lithotrophy and Phototrophy in an Intertidal, Iron-rich, Geothermal Spring.</title>
        <authorList>
            <person name="Ward L.M."/>
            <person name="Idei A."/>
            <person name="Nakagawa M."/>
            <person name="Ueno Y."/>
            <person name="Fischer W."/>
            <person name="Mcglynn S.E."/>
        </authorList>
    </citation>
    <scope>NUCLEOTIDE SEQUENCE [LARGE SCALE GENOMIC DNA]</scope>
    <source>
        <strain evidence="1">J137</strain>
    </source>
</reference>
<accession>A0A3M0YZ48</accession>
<organism evidence="1 2">
    <name type="scientific">Candidatus Dojkabacteria bacterium</name>
    <dbReference type="NCBI Taxonomy" id="2099670"/>
    <lineage>
        <taxon>Bacteria</taxon>
        <taxon>Candidatus Dojkabacteria</taxon>
    </lineage>
</organism>
<proteinExistence type="predicted"/>
<evidence type="ECO:0000313" key="2">
    <source>
        <dbReference type="Proteomes" id="UP000269410"/>
    </source>
</evidence>
<comment type="caution">
    <text evidence="1">The sequence shown here is derived from an EMBL/GenBank/DDBJ whole genome shotgun (WGS) entry which is preliminary data.</text>
</comment>
<dbReference type="EMBL" id="RFKV01000105">
    <property type="protein sequence ID" value="RMD76714.1"/>
    <property type="molecule type" value="Genomic_DNA"/>
</dbReference>